<dbReference type="PANTHER" id="PTHR14239">
    <property type="entry name" value="DUDULIN-RELATED"/>
    <property type="match status" value="1"/>
</dbReference>
<dbReference type="STRING" id="387631.Asulf_00423"/>
<dbReference type="Gene3D" id="3.40.50.720">
    <property type="entry name" value="NAD(P)-binding Rossmann-like Domain"/>
    <property type="match status" value="1"/>
</dbReference>
<dbReference type="GO" id="GO:0050661">
    <property type="term" value="F:NADP binding"/>
    <property type="evidence" value="ECO:0007669"/>
    <property type="project" value="InterPro"/>
</dbReference>
<name>N0BJZ1_9EURY</name>
<sequence length="217" mass="23435">MKIALIGGTGHLGRGLAIRLAMNGYDVIIGSRGLEKAKRVAEEYNSVLHKISSARVRGLANEDAAEECEIAIFAIPWRHAFSTAEKLRGKLKGKIVISPLVPMEKDGDVMRISKLPEGSAAQKLASILKDSTVICAFNNVPAERFADLNSKFDWSVAVCGDDDDAKKKVIEIINSIDGLEAFDAGPLSISSFVEGITPLLINIMLRNKKKGLGVKFS</sequence>
<dbReference type="GO" id="GO:0005886">
    <property type="term" value="C:plasma membrane"/>
    <property type="evidence" value="ECO:0007669"/>
    <property type="project" value="TreeGrafter"/>
</dbReference>
<dbReference type="GO" id="GO:0015677">
    <property type="term" value="P:copper ion import"/>
    <property type="evidence" value="ECO:0007669"/>
    <property type="project" value="TreeGrafter"/>
</dbReference>
<dbReference type="OrthoDB" id="8635at2157"/>
<reference evidence="3 4" key="1">
    <citation type="journal article" date="2013" name="Genome Announc.">
        <title>Complete Genome Sequence of the Thermophilic and Facultatively Chemolithoautotrophic Sulfate Reducer Archaeoglobus sulfaticallidus Strain PM70-1T.</title>
        <authorList>
            <person name="Stokke R."/>
            <person name="Hocking W.P."/>
            <person name="Steinsbu B.O."/>
            <person name="Steen I.H."/>
        </authorList>
    </citation>
    <scope>NUCLEOTIDE SEQUENCE [LARGE SCALE GENOMIC DNA]</scope>
    <source>
        <strain evidence="3">PM70-1</strain>
    </source>
</reference>
<protein>
    <submittedName>
        <fullName evidence="3">Reduced coenzyme F420:NADP oxidoreductase</fullName>
    </submittedName>
</protein>
<dbReference type="GO" id="GO:0008823">
    <property type="term" value="F:cupric reductase (NADH) activity"/>
    <property type="evidence" value="ECO:0007669"/>
    <property type="project" value="TreeGrafter"/>
</dbReference>
<dbReference type="RefSeq" id="WP_015590049.1">
    <property type="nucleotide sequence ID" value="NC_021169.1"/>
</dbReference>
<dbReference type="eggNOG" id="arCOG00457">
    <property type="taxonomic scope" value="Archaea"/>
</dbReference>
<dbReference type="InterPro" id="IPR051267">
    <property type="entry name" value="STEAP_metalloreductase"/>
</dbReference>
<dbReference type="InterPro" id="IPR010185">
    <property type="entry name" value="NpdG"/>
</dbReference>
<evidence type="ECO:0000313" key="3">
    <source>
        <dbReference type="EMBL" id="AGK60450.1"/>
    </source>
</evidence>
<dbReference type="KEGG" id="ast:Asulf_00423"/>
<dbReference type="Proteomes" id="UP000013307">
    <property type="component" value="Chromosome"/>
</dbReference>
<proteinExistence type="predicted"/>
<dbReference type="NCBIfam" id="TIGR01915">
    <property type="entry name" value="npdG"/>
    <property type="match status" value="1"/>
</dbReference>
<dbReference type="GeneID" id="15392069"/>
<keyword evidence="4" id="KW-1185">Reference proteome</keyword>
<dbReference type="GO" id="GO:0070967">
    <property type="term" value="F:coenzyme F420 binding"/>
    <property type="evidence" value="ECO:0007669"/>
    <property type="project" value="InterPro"/>
</dbReference>
<evidence type="ECO:0000313" key="4">
    <source>
        <dbReference type="Proteomes" id="UP000013307"/>
    </source>
</evidence>
<dbReference type="GO" id="GO:0006740">
    <property type="term" value="P:NADPH regeneration"/>
    <property type="evidence" value="ECO:0007669"/>
    <property type="project" value="InterPro"/>
</dbReference>
<feature type="domain" description="Pyrroline-5-carboxylate reductase catalytic N-terminal" evidence="2">
    <location>
        <begin position="2"/>
        <end position="101"/>
    </location>
</feature>
<evidence type="ECO:0000256" key="1">
    <source>
        <dbReference type="ARBA" id="ARBA00023002"/>
    </source>
</evidence>
<keyword evidence="1" id="KW-0560">Oxidoreductase</keyword>
<dbReference type="PANTHER" id="PTHR14239:SF0">
    <property type="entry name" value="F420-DEPENDENT NADP REDUCTASE"/>
    <property type="match status" value="1"/>
</dbReference>
<dbReference type="AlphaFoldDB" id="N0BJZ1"/>
<dbReference type="SUPFAM" id="SSF51735">
    <property type="entry name" value="NAD(P)-binding Rossmann-fold domains"/>
    <property type="match status" value="1"/>
</dbReference>
<dbReference type="Pfam" id="PF03807">
    <property type="entry name" value="F420_oxidored"/>
    <property type="match status" value="1"/>
</dbReference>
<dbReference type="GO" id="GO:0016651">
    <property type="term" value="F:oxidoreductase activity, acting on NAD(P)H"/>
    <property type="evidence" value="ECO:0007669"/>
    <property type="project" value="InterPro"/>
</dbReference>
<dbReference type="EMBL" id="CP005290">
    <property type="protein sequence ID" value="AGK60450.1"/>
    <property type="molecule type" value="Genomic_DNA"/>
</dbReference>
<dbReference type="InterPro" id="IPR036291">
    <property type="entry name" value="NAD(P)-bd_dom_sf"/>
</dbReference>
<gene>
    <name evidence="3" type="ORF">Asulf_00423</name>
</gene>
<evidence type="ECO:0000259" key="2">
    <source>
        <dbReference type="Pfam" id="PF03807"/>
    </source>
</evidence>
<accession>N0BJZ1</accession>
<dbReference type="HOGENOM" id="CLU_076368_1_1_2"/>
<dbReference type="InterPro" id="IPR028939">
    <property type="entry name" value="P5C_Rdtase_cat_N"/>
</dbReference>
<organism evidence="3 4">
    <name type="scientific">Archaeoglobus sulfaticallidus PM70-1</name>
    <dbReference type="NCBI Taxonomy" id="387631"/>
    <lineage>
        <taxon>Archaea</taxon>
        <taxon>Methanobacteriati</taxon>
        <taxon>Methanobacteriota</taxon>
        <taxon>Archaeoglobi</taxon>
        <taxon>Archaeoglobales</taxon>
        <taxon>Archaeoglobaceae</taxon>
        <taxon>Archaeoglobus</taxon>
    </lineage>
</organism>
<dbReference type="GO" id="GO:0052851">
    <property type="term" value="F:ferric-chelate reductase (NADPH) activity"/>
    <property type="evidence" value="ECO:0007669"/>
    <property type="project" value="TreeGrafter"/>
</dbReference>